<reference evidence="6 7" key="1">
    <citation type="submission" date="2019-03" db="EMBL/GenBank/DDBJ databases">
        <title>Genomic Encyclopedia of Type Strains, Phase III (KMG-III): the genomes of soil and plant-associated and newly described type strains.</title>
        <authorList>
            <person name="Whitman W."/>
        </authorList>
    </citation>
    <scope>NUCLEOTIDE SEQUENCE [LARGE SCALE GENOMIC DNA]</scope>
    <source>
        <strain evidence="6 7">CGMCC 1.7660</strain>
    </source>
</reference>
<sequence length="152" mass="16734">MAPQSVKHQGGCLCGEVRFDAIGYPRAVFHCHCASCRRHTAAAVATFAVFPTAPEKFRWSGRAQPGRYQSSPGVTRSFCRRCGTPLAYQALKYPGEIHLNIGAFDHPEALVPTAHFFTAERIPWFDTADSLPRHLHDTAGPVPEEKWGGDEA</sequence>
<evidence type="ECO:0000256" key="2">
    <source>
        <dbReference type="ARBA" id="ARBA00022723"/>
    </source>
</evidence>
<keyword evidence="4" id="KW-0456">Lyase</keyword>
<dbReference type="OrthoDB" id="7159017at2"/>
<dbReference type="AlphaFoldDB" id="A0A4R6WJ22"/>
<keyword evidence="7" id="KW-1185">Reference proteome</keyword>
<protein>
    <recommendedName>
        <fullName evidence="5">CENP-V/GFA domain-containing protein</fullName>
    </recommendedName>
</protein>
<name>A0A4R6WJ22_9PROT</name>
<evidence type="ECO:0000259" key="5">
    <source>
        <dbReference type="PROSITE" id="PS51891"/>
    </source>
</evidence>
<proteinExistence type="inferred from homology"/>
<dbReference type="PANTHER" id="PTHR33337:SF40">
    <property type="entry name" value="CENP-V_GFA DOMAIN-CONTAINING PROTEIN-RELATED"/>
    <property type="match status" value="1"/>
</dbReference>
<dbReference type="GO" id="GO:0046872">
    <property type="term" value="F:metal ion binding"/>
    <property type="evidence" value="ECO:0007669"/>
    <property type="project" value="UniProtKB-KW"/>
</dbReference>
<dbReference type="EMBL" id="SNYW01000013">
    <property type="protein sequence ID" value="TDQ78510.1"/>
    <property type="molecule type" value="Genomic_DNA"/>
</dbReference>
<comment type="caution">
    <text evidence="6">The sequence shown here is derived from an EMBL/GenBank/DDBJ whole genome shotgun (WGS) entry which is preliminary data.</text>
</comment>
<dbReference type="PROSITE" id="PS51891">
    <property type="entry name" value="CENP_V_GFA"/>
    <property type="match status" value="1"/>
</dbReference>
<gene>
    <name evidence="6" type="ORF">A8950_3566</name>
</gene>
<dbReference type="GO" id="GO:0016846">
    <property type="term" value="F:carbon-sulfur lyase activity"/>
    <property type="evidence" value="ECO:0007669"/>
    <property type="project" value="InterPro"/>
</dbReference>
<dbReference type="Proteomes" id="UP000295783">
    <property type="component" value="Unassembled WGS sequence"/>
</dbReference>
<dbReference type="InterPro" id="IPR006913">
    <property type="entry name" value="CENP-V/GFA"/>
</dbReference>
<comment type="similarity">
    <text evidence="1">Belongs to the Gfa family.</text>
</comment>
<dbReference type="Pfam" id="PF04828">
    <property type="entry name" value="GFA"/>
    <property type="match status" value="1"/>
</dbReference>
<evidence type="ECO:0000256" key="4">
    <source>
        <dbReference type="ARBA" id="ARBA00023239"/>
    </source>
</evidence>
<evidence type="ECO:0000313" key="7">
    <source>
        <dbReference type="Proteomes" id="UP000295783"/>
    </source>
</evidence>
<accession>A0A4R6WJ22</accession>
<dbReference type="InterPro" id="IPR011057">
    <property type="entry name" value="Mss4-like_sf"/>
</dbReference>
<dbReference type="RefSeq" id="WP_133615002.1">
    <property type="nucleotide sequence ID" value="NZ_SNYW01000013.1"/>
</dbReference>
<keyword evidence="2" id="KW-0479">Metal-binding</keyword>
<evidence type="ECO:0000256" key="1">
    <source>
        <dbReference type="ARBA" id="ARBA00005495"/>
    </source>
</evidence>
<organism evidence="6 7">
    <name type="scientific">Dongia mobilis</name>
    <dbReference type="NCBI Taxonomy" id="578943"/>
    <lineage>
        <taxon>Bacteria</taxon>
        <taxon>Pseudomonadati</taxon>
        <taxon>Pseudomonadota</taxon>
        <taxon>Alphaproteobacteria</taxon>
        <taxon>Rhodospirillales</taxon>
        <taxon>Dongiaceae</taxon>
        <taxon>Dongia</taxon>
    </lineage>
</organism>
<dbReference type="SUPFAM" id="SSF51316">
    <property type="entry name" value="Mss4-like"/>
    <property type="match status" value="1"/>
</dbReference>
<dbReference type="Gene3D" id="3.90.1590.10">
    <property type="entry name" value="glutathione-dependent formaldehyde- activating enzyme (gfa)"/>
    <property type="match status" value="1"/>
</dbReference>
<feature type="domain" description="CENP-V/GFA" evidence="5">
    <location>
        <begin position="8"/>
        <end position="126"/>
    </location>
</feature>
<keyword evidence="3" id="KW-0862">Zinc</keyword>
<evidence type="ECO:0000256" key="3">
    <source>
        <dbReference type="ARBA" id="ARBA00022833"/>
    </source>
</evidence>
<evidence type="ECO:0000313" key="6">
    <source>
        <dbReference type="EMBL" id="TDQ78510.1"/>
    </source>
</evidence>
<dbReference type="PANTHER" id="PTHR33337">
    <property type="entry name" value="GFA DOMAIN-CONTAINING PROTEIN"/>
    <property type="match status" value="1"/>
</dbReference>